<proteinExistence type="predicted"/>
<accession>A0A1H8Y7C3</accession>
<protein>
    <submittedName>
        <fullName evidence="3">Pimeloyl-ACP methyl ester carboxylesterase</fullName>
    </submittedName>
</protein>
<dbReference type="Pfam" id="PF00561">
    <property type="entry name" value="Abhydrolase_1"/>
    <property type="match status" value="1"/>
</dbReference>
<dbReference type="AlphaFoldDB" id="A0A1H8Y7C3"/>
<sequence>MSDLRELTLEIGEHRHTALAAGPETGELVLLLHGWPEFADSWTAELRALGAAGWHAVAVDQRGYARGARPPGVGSYSIDHLAADALSFADTLGAGRFHLVAHDWGGMVAWVLATRHPERLRSLSVLATPHPVALQRAAQSDEEQNRNLDYVRFFRAPGGVAEASLLADGASRLRAAYAGRIPEAQVEHNVRRLTEPDALTATLNWYRGATDDAFTIPAGPITVPTLYLWGAQDTKLGRGAATLTRELIEGPYQFEILEDASHWLPEEAADQVIPLVLNHLAAHPA</sequence>
<dbReference type="Proteomes" id="UP000198582">
    <property type="component" value="Unassembled WGS sequence"/>
</dbReference>
<dbReference type="GO" id="GO:0016787">
    <property type="term" value="F:hydrolase activity"/>
    <property type="evidence" value="ECO:0007669"/>
    <property type="project" value="UniProtKB-KW"/>
</dbReference>
<dbReference type="EMBL" id="FOEF01000011">
    <property type="protein sequence ID" value="SEP47883.1"/>
    <property type="molecule type" value="Genomic_DNA"/>
</dbReference>
<dbReference type="Gene3D" id="3.40.50.1820">
    <property type="entry name" value="alpha/beta hydrolase"/>
    <property type="match status" value="1"/>
</dbReference>
<reference evidence="3 4" key="1">
    <citation type="submission" date="2016-10" db="EMBL/GenBank/DDBJ databases">
        <authorList>
            <person name="de Groot N.N."/>
        </authorList>
    </citation>
    <scope>NUCLEOTIDE SEQUENCE [LARGE SCALE GENOMIC DNA]</scope>
    <source>
        <strain evidence="3 4">DSM 44993</strain>
    </source>
</reference>
<organism evidence="3 4">
    <name type="scientific">Amycolatopsis saalfeldensis</name>
    <dbReference type="NCBI Taxonomy" id="394193"/>
    <lineage>
        <taxon>Bacteria</taxon>
        <taxon>Bacillati</taxon>
        <taxon>Actinomycetota</taxon>
        <taxon>Actinomycetes</taxon>
        <taxon>Pseudonocardiales</taxon>
        <taxon>Pseudonocardiaceae</taxon>
        <taxon>Amycolatopsis</taxon>
    </lineage>
</organism>
<dbReference type="PRINTS" id="PR00111">
    <property type="entry name" value="ABHYDROLASE"/>
</dbReference>
<evidence type="ECO:0000313" key="3">
    <source>
        <dbReference type="EMBL" id="SEP47883.1"/>
    </source>
</evidence>
<keyword evidence="1" id="KW-0378">Hydrolase</keyword>
<keyword evidence="4" id="KW-1185">Reference proteome</keyword>
<name>A0A1H8Y7C3_9PSEU</name>
<evidence type="ECO:0000313" key="4">
    <source>
        <dbReference type="Proteomes" id="UP000198582"/>
    </source>
</evidence>
<dbReference type="OrthoDB" id="2987348at2"/>
<dbReference type="InterPro" id="IPR029058">
    <property type="entry name" value="AB_hydrolase_fold"/>
</dbReference>
<gene>
    <name evidence="3" type="ORF">SAMN04489732_111235</name>
</gene>
<dbReference type="RefSeq" id="WP_091620437.1">
    <property type="nucleotide sequence ID" value="NZ_FOEF01000011.1"/>
</dbReference>
<dbReference type="SUPFAM" id="SSF53474">
    <property type="entry name" value="alpha/beta-Hydrolases"/>
    <property type="match status" value="1"/>
</dbReference>
<dbReference type="PANTHER" id="PTHR43329">
    <property type="entry name" value="EPOXIDE HYDROLASE"/>
    <property type="match status" value="1"/>
</dbReference>
<dbReference type="InterPro" id="IPR000073">
    <property type="entry name" value="AB_hydrolase_1"/>
</dbReference>
<dbReference type="STRING" id="394193.SAMN04489732_111235"/>
<dbReference type="PRINTS" id="PR00412">
    <property type="entry name" value="EPOXHYDRLASE"/>
</dbReference>
<dbReference type="InterPro" id="IPR000639">
    <property type="entry name" value="Epox_hydrolase-like"/>
</dbReference>
<evidence type="ECO:0000259" key="2">
    <source>
        <dbReference type="Pfam" id="PF00561"/>
    </source>
</evidence>
<evidence type="ECO:0000256" key="1">
    <source>
        <dbReference type="ARBA" id="ARBA00022801"/>
    </source>
</evidence>
<feature type="domain" description="AB hydrolase-1" evidence="2">
    <location>
        <begin position="28"/>
        <end position="268"/>
    </location>
</feature>